<evidence type="ECO:0000256" key="6">
    <source>
        <dbReference type="SAM" id="Phobius"/>
    </source>
</evidence>
<name>A0A7W3LNS8_ACTNM</name>
<comment type="subcellular location">
    <subcellularLocation>
        <location evidence="1">Membrane</location>
        <topology evidence="1">Multi-pass membrane protein</topology>
    </subcellularLocation>
</comment>
<evidence type="ECO:0000256" key="2">
    <source>
        <dbReference type="ARBA" id="ARBA00022692"/>
    </source>
</evidence>
<feature type="transmembrane region" description="Helical" evidence="6">
    <location>
        <begin position="595"/>
        <end position="615"/>
    </location>
</feature>
<dbReference type="InterPro" id="IPR017501">
    <property type="entry name" value="Phage_infect_YhgE_C"/>
</dbReference>
<feature type="transmembrane region" description="Helical" evidence="6">
    <location>
        <begin position="537"/>
        <end position="560"/>
    </location>
</feature>
<evidence type="ECO:0000313" key="9">
    <source>
        <dbReference type="Proteomes" id="UP000572680"/>
    </source>
</evidence>
<keyword evidence="4 6" id="KW-0472">Membrane</keyword>
<comment type="caution">
    <text evidence="8">The sequence shown here is derived from an EMBL/GenBank/DDBJ whole genome shotgun (WGS) entry which is preliminary data.</text>
</comment>
<accession>A0A7W3LNS8</accession>
<dbReference type="InterPro" id="IPR017500">
    <property type="entry name" value="Phage_infect_YhgE_N"/>
</dbReference>
<dbReference type="NCBIfam" id="TIGR03061">
    <property type="entry name" value="pip_yhgE_Nterm"/>
    <property type="match status" value="1"/>
</dbReference>
<dbReference type="GO" id="GO:0140359">
    <property type="term" value="F:ABC-type transporter activity"/>
    <property type="evidence" value="ECO:0007669"/>
    <property type="project" value="InterPro"/>
</dbReference>
<proteinExistence type="predicted"/>
<feature type="region of interest" description="Disordered" evidence="5">
    <location>
        <begin position="194"/>
        <end position="220"/>
    </location>
</feature>
<feature type="transmembrane region" description="Helical" evidence="6">
    <location>
        <begin position="566"/>
        <end position="588"/>
    </location>
</feature>
<dbReference type="NCBIfam" id="TIGR03057">
    <property type="entry name" value="xxxLxxG_by_4"/>
    <property type="match status" value="2"/>
</dbReference>
<feature type="domain" description="ABC-2 type transporter transmembrane" evidence="7">
    <location>
        <begin position="479"/>
        <end position="672"/>
    </location>
</feature>
<dbReference type="InterPro" id="IPR013525">
    <property type="entry name" value="ABC2_TM"/>
</dbReference>
<dbReference type="PANTHER" id="PTHR43077:SF5">
    <property type="entry name" value="PHAGE INFECTION PROTEIN"/>
    <property type="match status" value="1"/>
</dbReference>
<evidence type="ECO:0000259" key="7">
    <source>
        <dbReference type="Pfam" id="PF12698"/>
    </source>
</evidence>
<gene>
    <name evidence="8" type="ORF">HNR61_003130</name>
</gene>
<dbReference type="PANTHER" id="PTHR43077">
    <property type="entry name" value="TRANSPORT PERMEASE YVFS-RELATED"/>
    <property type="match status" value="1"/>
</dbReference>
<dbReference type="InterPro" id="IPR023908">
    <property type="entry name" value="xxxLxxG_rpt"/>
</dbReference>
<feature type="transmembrane region" description="Helical" evidence="6">
    <location>
        <begin position="21"/>
        <end position="45"/>
    </location>
</feature>
<dbReference type="AlphaFoldDB" id="A0A7W3LNS8"/>
<feature type="transmembrane region" description="Helical" evidence="6">
    <location>
        <begin position="496"/>
        <end position="516"/>
    </location>
</feature>
<evidence type="ECO:0000256" key="5">
    <source>
        <dbReference type="SAM" id="MobiDB-lite"/>
    </source>
</evidence>
<dbReference type="RefSeq" id="WP_182843812.1">
    <property type="nucleotide sequence ID" value="NZ_BAAALP010000070.1"/>
</dbReference>
<evidence type="ECO:0000256" key="1">
    <source>
        <dbReference type="ARBA" id="ARBA00004141"/>
    </source>
</evidence>
<dbReference type="EMBL" id="JACJIA010000003">
    <property type="protein sequence ID" value="MBA8951499.1"/>
    <property type="molecule type" value="Genomic_DNA"/>
</dbReference>
<sequence>MRLPALSTGGLELRRFRRNRLTAIGLVGLVMLPLLYAGLYLWSFWDPYGRLSHLPVALVVEDRPAKADGKQVHAGADLAEELEKRRIFAWKRVDAATADRGVRKGDYYMSLTIPPDFSTRLASPSGDGTPAPAGLRLQLNDSNNYVVGTVAQAAFKEVSAAAREKAIRGYFDQILVSFGTLHGELDKAAKGADKLADGSGKAHEGAGKLSKGLGDARTGAGKLHASSGRLTNGLGALRDGAQQVAAGNQRLAAMVNQASDAVLPLLRENAPEIRDAALLVARGADALADGANRLPAQTRQAVRDAEAARAELRTYLAAHPEIPDRIRQDLLRVSGRVVQVARQVDGYVRAHTAELRKIAADARQVQRLANEVAKNAPTLAARVERARRDVNRLSSGARQVSAGAGKLMNGSARLTTGLGTLQNGLGRLADGSVTLSTALLQISDGSGKLATGLHQGTDKVPDYGEDERAGRADMMSDPVRLASDTDNKVPNYGTGFAPFFVPLALWVGAMLIYMMLRPVNQRAQASNAPGWRVALAGWLPAVAIGIGQVLIVLAVLRFALGLEAANWPGLIALLALASASFLAVVQWVNVKFGPIGRVVALALLMLQLTSAAGTYPIETSPGFFQAIRPFLPMPWTVDAARRLISGGDLTPVWQGGAVLVAFLVGGLLLSALAVRRNRVWTMKRLHPVLKL</sequence>
<feature type="compositionally biased region" description="Basic and acidic residues" evidence="5">
    <location>
        <begin position="194"/>
        <end position="206"/>
    </location>
</feature>
<keyword evidence="3 6" id="KW-1133">Transmembrane helix</keyword>
<organism evidence="8 9">
    <name type="scientific">Actinomadura namibiensis</name>
    <dbReference type="NCBI Taxonomy" id="182080"/>
    <lineage>
        <taxon>Bacteria</taxon>
        <taxon>Bacillati</taxon>
        <taxon>Actinomycetota</taxon>
        <taxon>Actinomycetes</taxon>
        <taxon>Streptosporangiales</taxon>
        <taxon>Thermomonosporaceae</taxon>
        <taxon>Actinomadura</taxon>
    </lineage>
</organism>
<evidence type="ECO:0000256" key="4">
    <source>
        <dbReference type="ARBA" id="ARBA00023136"/>
    </source>
</evidence>
<dbReference type="GO" id="GO:0016020">
    <property type="term" value="C:membrane"/>
    <property type="evidence" value="ECO:0007669"/>
    <property type="project" value="UniProtKB-SubCell"/>
</dbReference>
<reference evidence="8 9" key="1">
    <citation type="submission" date="2020-08" db="EMBL/GenBank/DDBJ databases">
        <title>Genomic Encyclopedia of Type Strains, Phase IV (KMG-IV): sequencing the most valuable type-strain genomes for metagenomic binning, comparative biology and taxonomic classification.</title>
        <authorList>
            <person name="Goeker M."/>
        </authorList>
    </citation>
    <scope>NUCLEOTIDE SEQUENCE [LARGE SCALE GENOMIC DNA]</scope>
    <source>
        <strain evidence="8 9">DSM 44197</strain>
    </source>
</reference>
<dbReference type="InterPro" id="IPR051328">
    <property type="entry name" value="T7SS_ABC-Transporter"/>
</dbReference>
<keyword evidence="9" id="KW-1185">Reference proteome</keyword>
<feature type="transmembrane region" description="Helical" evidence="6">
    <location>
        <begin position="652"/>
        <end position="674"/>
    </location>
</feature>
<dbReference type="Pfam" id="PF12698">
    <property type="entry name" value="ABC2_membrane_3"/>
    <property type="match status" value="1"/>
</dbReference>
<keyword evidence="2 6" id="KW-0812">Transmembrane</keyword>
<protein>
    <submittedName>
        <fullName evidence="8">Putative membrane protein</fullName>
    </submittedName>
</protein>
<dbReference type="NCBIfam" id="TIGR03062">
    <property type="entry name" value="pip_yhgE_Cterm"/>
    <property type="match status" value="1"/>
</dbReference>
<dbReference type="SUPFAM" id="SSF58104">
    <property type="entry name" value="Methyl-accepting chemotaxis protein (MCP) signaling domain"/>
    <property type="match status" value="1"/>
</dbReference>
<evidence type="ECO:0000313" key="8">
    <source>
        <dbReference type="EMBL" id="MBA8951499.1"/>
    </source>
</evidence>
<evidence type="ECO:0000256" key="3">
    <source>
        <dbReference type="ARBA" id="ARBA00022989"/>
    </source>
</evidence>
<dbReference type="Proteomes" id="UP000572680">
    <property type="component" value="Unassembled WGS sequence"/>
</dbReference>